<sequence length="258" mass="29041">MWSLAQVPHVFESRVVSCVCALMLEAYLASCGLEVSDIPKVTGALVTAKYGTLVAWMVVGARYQPMRRMFLARHRVLGIRNTVRPWAQRQAKMAYVRRVSHTLSVAKSGVAHARERLRERLRLRRPDTRLSPKNSWHAWASAKYWTLFDKLEKSASRSRLWKYFAGVLQVDPKNAMGVAEGFLLYKVTFLLIAPLELWLIVKYFKRKHVVASRPSEGDDGTESVPSVPESVTSCCVPGASSEIQYPGGETGDFVRTPT</sequence>
<dbReference type="EMBL" id="HBFQ01021116">
    <property type="protein sequence ID" value="CAD8840393.1"/>
    <property type="molecule type" value="Transcribed_RNA"/>
</dbReference>
<feature type="compositionally biased region" description="Low complexity" evidence="1">
    <location>
        <begin position="222"/>
        <end position="236"/>
    </location>
</feature>
<reference evidence="2" key="1">
    <citation type="submission" date="2021-01" db="EMBL/GenBank/DDBJ databases">
        <authorList>
            <person name="Corre E."/>
            <person name="Pelletier E."/>
            <person name="Niang G."/>
            <person name="Scheremetjew M."/>
            <person name="Finn R."/>
            <person name="Kale V."/>
            <person name="Holt S."/>
            <person name="Cochrane G."/>
            <person name="Meng A."/>
            <person name="Brown T."/>
            <person name="Cohen L."/>
        </authorList>
    </citation>
    <scope>NUCLEOTIDE SEQUENCE</scope>
</reference>
<name>A0A7S1A2A6_NOCSC</name>
<evidence type="ECO:0000256" key="1">
    <source>
        <dbReference type="SAM" id="MobiDB-lite"/>
    </source>
</evidence>
<dbReference type="AlphaFoldDB" id="A0A7S1A2A6"/>
<feature type="region of interest" description="Disordered" evidence="1">
    <location>
        <begin position="213"/>
        <end position="258"/>
    </location>
</feature>
<proteinExistence type="predicted"/>
<accession>A0A7S1A2A6</accession>
<organism evidence="2">
    <name type="scientific">Noctiluca scintillans</name>
    <name type="common">Sea sparkle</name>
    <name type="synonym">Red tide dinoflagellate</name>
    <dbReference type="NCBI Taxonomy" id="2966"/>
    <lineage>
        <taxon>Eukaryota</taxon>
        <taxon>Sar</taxon>
        <taxon>Alveolata</taxon>
        <taxon>Dinophyceae</taxon>
        <taxon>Noctilucales</taxon>
        <taxon>Noctilucaceae</taxon>
        <taxon>Noctiluca</taxon>
    </lineage>
</organism>
<protein>
    <submittedName>
        <fullName evidence="2">Uncharacterized protein</fullName>
    </submittedName>
</protein>
<evidence type="ECO:0000313" key="2">
    <source>
        <dbReference type="EMBL" id="CAD8840393.1"/>
    </source>
</evidence>
<gene>
    <name evidence="2" type="ORF">NSCI0253_LOCUS14741</name>
</gene>